<accession>A0A2Z7C4L8</accession>
<organism evidence="1 2">
    <name type="scientific">Dorcoceras hygrometricum</name>
    <dbReference type="NCBI Taxonomy" id="472368"/>
    <lineage>
        <taxon>Eukaryota</taxon>
        <taxon>Viridiplantae</taxon>
        <taxon>Streptophyta</taxon>
        <taxon>Embryophyta</taxon>
        <taxon>Tracheophyta</taxon>
        <taxon>Spermatophyta</taxon>
        <taxon>Magnoliopsida</taxon>
        <taxon>eudicotyledons</taxon>
        <taxon>Gunneridae</taxon>
        <taxon>Pentapetalae</taxon>
        <taxon>asterids</taxon>
        <taxon>lamiids</taxon>
        <taxon>Lamiales</taxon>
        <taxon>Gesneriaceae</taxon>
        <taxon>Didymocarpoideae</taxon>
        <taxon>Trichosporeae</taxon>
        <taxon>Loxocarpinae</taxon>
        <taxon>Dorcoceras</taxon>
    </lineage>
</organism>
<gene>
    <name evidence="1" type="ORF">F511_33300</name>
</gene>
<protein>
    <submittedName>
        <fullName evidence="1">Uncharacterized protein</fullName>
    </submittedName>
</protein>
<name>A0A2Z7C4L8_9LAMI</name>
<evidence type="ECO:0000313" key="1">
    <source>
        <dbReference type="EMBL" id="KZV40851.1"/>
    </source>
</evidence>
<dbReference type="AlphaFoldDB" id="A0A2Z7C4L8"/>
<dbReference type="EMBL" id="KQ999856">
    <property type="protein sequence ID" value="KZV40851.1"/>
    <property type="molecule type" value="Genomic_DNA"/>
</dbReference>
<proteinExistence type="predicted"/>
<dbReference type="Proteomes" id="UP000250235">
    <property type="component" value="Unassembled WGS sequence"/>
</dbReference>
<reference evidence="1 2" key="1">
    <citation type="journal article" date="2015" name="Proc. Natl. Acad. Sci. U.S.A.">
        <title>The resurrection genome of Boea hygrometrica: A blueprint for survival of dehydration.</title>
        <authorList>
            <person name="Xiao L."/>
            <person name="Yang G."/>
            <person name="Zhang L."/>
            <person name="Yang X."/>
            <person name="Zhao S."/>
            <person name="Ji Z."/>
            <person name="Zhou Q."/>
            <person name="Hu M."/>
            <person name="Wang Y."/>
            <person name="Chen M."/>
            <person name="Xu Y."/>
            <person name="Jin H."/>
            <person name="Xiao X."/>
            <person name="Hu G."/>
            <person name="Bao F."/>
            <person name="Hu Y."/>
            <person name="Wan P."/>
            <person name="Li L."/>
            <person name="Deng X."/>
            <person name="Kuang T."/>
            <person name="Xiang C."/>
            <person name="Zhu J.K."/>
            <person name="Oliver M.J."/>
            <person name="He Y."/>
        </authorList>
    </citation>
    <scope>NUCLEOTIDE SEQUENCE [LARGE SCALE GENOMIC DNA]</scope>
    <source>
        <strain evidence="2">cv. XS01</strain>
    </source>
</reference>
<evidence type="ECO:0000313" key="2">
    <source>
        <dbReference type="Proteomes" id="UP000250235"/>
    </source>
</evidence>
<sequence>MADRELGEEVRRIAIATRGPRTDDSTSLDTTRRELGKAVKNYAVIVYGSSESNLLRLPFFRNGKDPLEDFDYSGPRCNPIRQPSSCKNS</sequence>
<keyword evidence="2" id="KW-1185">Reference proteome</keyword>